<feature type="transmembrane region" description="Helical" evidence="8">
    <location>
        <begin position="331"/>
        <end position="352"/>
    </location>
</feature>
<feature type="transmembrane region" description="Helical" evidence="8">
    <location>
        <begin position="391"/>
        <end position="408"/>
    </location>
</feature>
<keyword evidence="2" id="KW-1003">Cell membrane</keyword>
<dbReference type="STRING" id="1798371.A2W14_04995"/>
<feature type="transmembrane region" description="Helical" evidence="8">
    <location>
        <begin position="7"/>
        <end position="28"/>
    </location>
</feature>
<feature type="domain" description="Glycosyltransferase RgtA/B/C/D-like" evidence="9">
    <location>
        <begin position="64"/>
        <end position="215"/>
    </location>
</feature>
<feature type="transmembrane region" description="Helical" evidence="8">
    <location>
        <begin position="59"/>
        <end position="78"/>
    </location>
</feature>
<dbReference type="Proteomes" id="UP000176665">
    <property type="component" value="Unassembled WGS sequence"/>
</dbReference>
<protein>
    <recommendedName>
        <fullName evidence="9">Glycosyltransferase RgtA/B/C/D-like domain-containing protein</fullName>
    </recommendedName>
</protein>
<dbReference type="InterPro" id="IPR038731">
    <property type="entry name" value="RgtA/B/C-like"/>
</dbReference>
<feature type="transmembrane region" description="Helical" evidence="8">
    <location>
        <begin position="123"/>
        <end position="146"/>
    </location>
</feature>
<evidence type="ECO:0000256" key="7">
    <source>
        <dbReference type="ARBA" id="ARBA00023136"/>
    </source>
</evidence>
<feature type="transmembrane region" description="Helical" evidence="8">
    <location>
        <begin position="364"/>
        <end position="385"/>
    </location>
</feature>
<evidence type="ECO:0000256" key="5">
    <source>
        <dbReference type="ARBA" id="ARBA00022692"/>
    </source>
</evidence>
<feature type="transmembrane region" description="Helical" evidence="8">
    <location>
        <begin position="199"/>
        <end position="218"/>
    </location>
</feature>
<dbReference type="GO" id="GO:0005886">
    <property type="term" value="C:plasma membrane"/>
    <property type="evidence" value="ECO:0007669"/>
    <property type="project" value="UniProtKB-SubCell"/>
</dbReference>
<comment type="caution">
    <text evidence="10">The sequence shown here is derived from an EMBL/GenBank/DDBJ whole genome shotgun (WGS) entry which is preliminary data.</text>
</comment>
<dbReference type="InterPro" id="IPR050297">
    <property type="entry name" value="LipidA_mod_glycosyltrf_83"/>
</dbReference>
<keyword evidence="6 8" id="KW-1133">Transmembrane helix</keyword>
<evidence type="ECO:0000256" key="1">
    <source>
        <dbReference type="ARBA" id="ARBA00004651"/>
    </source>
</evidence>
<proteinExistence type="predicted"/>
<dbReference type="GO" id="GO:0009103">
    <property type="term" value="P:lipopolysaccharide biosynthetic process"/>
    <property type="evidence" value="ECO:0007669"/>
    <property type="project" value="UniProtKB-ARBA"/>
</dbReference>
<dbReference type="Pfam" id="PF13231">
    <property type="entry name" value="PMT_2"/>
    <property type="match status" value="1"/>
</dbReference>
<sequence length="418" mass="49635">MLAKPKFLIFYFLFFAGIIFRLWFITLYPQPQLIADQYVYNWYADGILKYGIFAVSDRLYGYPLILAVIKIFFGNNYLAVHLFQAILDTLTAFMIYFMGSQLFKSKIPSYLALITYLFNPFTSAYVGMLSTEITAIFLTLLIYILFQQVLLKGKIFVILLVSLLLGFLPQLRPSFVLFPVIFILVLFFLLREKIRISQLLLVFTIPILFILPFIYTAIGNIKYFNQFSFLTVDKLIAREFYFSMLVGKYPHHTPLEMLPKKMQEIYYEFTPIPRNKDERKAMADKYINLGLIELKNDLSGQIIRHFKKMYYVWEKNYLFYYTGLIKPISRIVYIGNSILLFLGIYGFIYYWRREAIYLQKYKNLKVYLIMIAFLWVYISVIHMISTADERYSLPGYPLMFLFAGYAIYKITTYRKKEN</sequence>
<evidence type="ECO:0000259" key="9">
    <source>
        <dbReference type="Pfam" id="PF13231"/>
    </source>
</evidence>
<evidence type="ECO:0000313" key="11">
    <source>
        <dbReference type="Proteomes" id="UP000176665"/>
    </source>
</evidence>
<keyword evidence="7 8" id="KW-0472">Membrane</keyword>
<gene>
    <name evidence="10" type="ORF">A2W14_04995</name>
</gene>
<comment type="subcellular location">
    <subcellularLocation>
        <location evidence="1">Cell membrane</location>
        <topology evidence="1">Multi-pass membrane protein</topology>
    </subcellularLocation>
</comment>
<feature type="transmembrane region" description="Helical" evidence="8">
    <location>
        <begin position="174"/>
        <end position="190"/>
    </location>
</feature>
<evidence type="ECO:0000256" key="3">
    <source>
        <dbReference type="ARBA" id="ARBA00022676"/>
    </source>
</evidence>
<name>A0A1F5YUI0_9BACT</name>
<feature type="transmembrane region" description="Helical" evidence="8">
    <location>
        <begin position="85"/>
        <end position="103"/>
    </location>
</feature>
<keyword evidence="5 8" id="KW-0812">Transmembrane</keyword>
<evidence type="ECO:0000256" key="8">
    <source>
        <dbReference type="SAM" id="Phobius"/>
    </source>
</evidence>
<dbReference type="EMBL" id="MFJA01000012">
    <property type="protein sequence ID" value="OGG03868.1"/>
    <property type="molecule type" value="Genomic_DNA"/>
</dbReference>
<organism evidence="10 11">
    <name type="scientific">Candidatus Gottesmanbacteria bacterium RBG_16_37_8</name>
    <dbReference type="NCBI Taxonomy" id="1798371"/>
    <lineage>
        <taxon>Bacteria</taxon>
        <taxon>Candidatus Gottesmaniibacteriota</taxon>
    </lineage>
</organism>
<evidence type="ECO:0000313" key="10">
    <source>
        <dbReference type="EMBL" id="OGG03868.1"/>
    </source>
</evidence>
<evidence type="ECO:0000256" key="4">
    <source>
        <dbReference type="ARBA" id="ARBA00022679"/>
    </source>
</evidence>
<dbReference type="PANTHER" id="PTHR33908:SF11">
    <property type="entry name" value="MEMBRANE PROTEIN"/>
    <property type="match status" value="1"/>
</dbReference>
<keyword evidence="4" id="KW-0808">Transferase</keyword>
<dbReference type="PANTHER" id="PTHR33908">
    <property type="entry name" value="MANNOSYLTRANSFERASE YKCB-RELATED"/>
    <property type="match status" value="1"/>
</dbReference>
<evidence type="ECO:0000256" key="2">
    <source>
        <dbReference type="ARBA" id="ARBA00022475"/>
    </source>
</evidence>
<reference evidence="10 11" key="1">
    <citation type="journal article" date="2016" name="Nat. Commun.">
        <title>Thousands of microbial genomes shed light on interconnected biogeochemical processes in an aquifer system.</title>
        <authorList>
            <person name="Anantharaman K."/>
            <person name="Brown C.T."/>
            <person name="Hug L.A."/>
            <person name="Sharon I."/>
            <person name="Castelle C.J."/>
            <person name="Probst A.J."/>
            <person name="Thomas B.C."/>
            <person name="Singh A."/>
            <person name="Wilkins M.J."/>
            <person name="Karaoz U."/>
            <person name="Brodie E.L."/>
            <person name="Williams K.H."/>
            <person name="Hubbard S.S."/>
            <person name="Banfield J.F."/>
        </authorList>
    </citation>
    <scope>NUCLEOTIDE SEQUENCE [LARGE SCALE GENOMIC DNA]</scope>
</reference>
<dbReference type="GO" id="GO:0016763">
    <property type="term" value="F:pentosyltransferase activity"/>
    <property type="evidence" value="ECO:0007669"/>
    <property type="project" value="TreeGrafter"/>
</dbReference>
<accession>A0A1F5YUI0</accession>
<dbReference type="AlphaFoldDB" id="A0A1F5YUI0"/>
<keyword evidence="3" id="KW-0328">Glycosyltransferase</keyword>
<evidence type="ECO:0000256" key="6">
    <source>
        <dbReference type="ARBA" id="ARBA00022989"/>
    </source>
</evidence>
<feature type="transmembrane region" description="Helical" evidence="8">
    <location>
        <begin position="153"/>
        <end position="168"/>
    </location>
</feature>